<proteinExistence type="predicted"/>
<dbReference type="SUPFAM" id="SSF48452">
    <property type="entry name" value="TPR-like"/>
    <property type="match status" value="1"/>
</dbReference>
<dbReference type="InterPro" id="IPR011990">
    <property type="entry name" value="TPR-like_helical_dom_sf"/>
</dbReference>
<organism evidence="2 3">
    <name type="scientific">Emticicia agri</name>
    <dbReference type="NCBI Taxonomy" id="2492393"/>
    <lineage>
        <taxon>Bacteria</taxon>
        <taxon>Pseudomonadati</taxon>
        <taxon>Bacteroidota</taxon>
        <taxon>Cytophagia</taxon>
        <taxon>Cytophagales</taxon>
        <taxon>Leadbetterellaceae</taxon>
        <taxon>Emticicia</taxon>
    </lineage>
</organism>
<protein>
    <submittedName>
        <fullName evidence="2">SusD/RagB family nutrient-binding outer membrane lipoprotein</fullName>
    </submittedName>
</protein>
<dbReference type="RefSeq" id="WP_130022001.1">
    <property type="nucleotide sequence ID" value="NZ_SEWF01000021.1"/>
</dbReference>
<dbReference type="Proteomes" id="UP000293162">
    <property type="component" value="Unassembled WGS sequence"/>
</dbReference>
<evidence type="ECO:0000256" key="1">
    <source>
        <dbReference type="SAM" id="SignalP"/>
    </source>
</evidence>
<feature type="signal peptide" evidence="1">
    <location>
        <begin position="1"/>
        <end position="20"/>
    </location>
</feature>
<name>A0A4Q5LZ67_9BACT</name>
<dbReference type="InterPro" id="IPR041662">
    <property type="entry name" value="SusD-like_2"/>
</dbReference>
<dbReference type="EMBL" id="SEWF01000021">
    <property type="protein sequence ID" value="RYU94833.1"/>
    <property type="molecule type" value="Genomic_DNA"/>
</dbReference>
<keyword evidence="2" id="KW-0449">Lipoprotein</keyword>
<comment type="caution">
    <text evidence="2">The sequence shown here is derived from an EMBL/GenBank/DDBJ whole genome shotgun (WGS) entry which is preliminary data.</text>
</comment>
<reference evidence="2 3" key="1">
    <citation type="submission" date="2019-02" db="EMBL/GenBank/DDBJ databases">
        <title>Bacterial novel species Emticicia sp. 17J42-9 isolated from soil.</title>
        <authorList>
            <person name="Jung H.-Y."/>
        </authorList>
    </citation>
    <scope>NUCLEOTIDE SEQUENCE [LARGE SCALE GENOMIC DNA]</scope>
    <source>
        <strain evidence="2 3">17J42-9</strain>
    </source>
</reference>
<keyword evidence="3" id="KW-1185">Reference proteome</keyword>
<sequence length="489" mass="54312">MKSYKILVSIAVAMSLSLNSCTEEFDEMNTDPNNPTSISPQYLLPYAIEKSVDRYWGSNIRFERLNLDGAMLWIQYLSRNIYSNEGDNYGITPTFYNNTWKSFFNDGLVNFQSIIKQAGPESKTPNANYEGAAIVMRSWVFSVLTDLYGAIPYSQALKGTDATPIYVPEYDSMDKVYAGLLNDLKIANEKLSVTGPAISGDILYDGNILKWKKFANSLRLRLANRQAAKKSAESKAIMAEILGDAVKFPIFTSNDDNALLKNTATRPSNNEWHEVMVMGSRTDWSMSKTFVDKLTGLGDTRLSVFANMNGAGKYEGIPNGLPDAIATTYLSSASTLGSFFTQANTPSVIMTYSELLLILAEAAIDGDITADANDLMKKGIQASYDQYKVTVPANYFETVGTATKEKILDQKWITLFGNAVEAWTEYRRTGFPVLPAKDPRAVFENEGVLPTRLPYPTTEYSLNKTSLDKGITLNGGADNMRTKLWWAEK</sequence>
<keyword evidence="1" id="KW-0732">Signal</keyword>
<dbReference type="Pfam" id="PF12771">
    <property type="entry name" value="SusD-like_2"/>
    <property type="match status" value="1"/>
</dbReference>
<gene>
    <name evidence="2" type="ORF">EWM59_15095</name>
</gene>
<feature type="chain" id="PRO_5020936656" evidence="1">
    <location>
        <begin position="21"/>
        <end position="489"/>
    </location>
</feature>
<accession>A0A4Q5LZ67</accession>
<evidence type="ECO:0000313" key="2">
    <source>
        <dbReference type="EMBL" id="RYU94833.1"/>
    </source>
</evidence>
<evidence type="ECO:0000313" key="3">
    <source>
        <dbReference type="Proteomes" id="UP000293162"/>
    </source>
</evidence>
<dbReference type="AlphaFoldDB" id="A0A4Q5LZ67"/>
<dbReference type="Gene3D" id="1.25.40.390">
    <property type="match status" value="1"/>
</dbReference>
<dbReference type="OrthoDB" id="843771at2"/>